<protein>
    <recommendedName>
        <fullName evidence="3">dihydrofolate reductase</fullName>
        <ecNumber evidence="3">1.5.1.3</ecNumber>
    </recommendedName>
</protein>
<evidence type="ECO:0000256" key="6">
    <source>
        <dbReference type="ARBA" id="ARBA00023002"/>
    </source>
</evidence>
<dbReference type="GO" id="GO:0006730">
    <property type="term" value="P:one-carbon metabolic process"/>
    <property type="evidence" value="ECO:0007669"/>
    <property type="project" value="UniProtKB-KW"/>
</dbReference>
<organism evidence="8 9">
    <name type="scientific">Candidatus Avoscillospira avistercoris</name>
    <dbReference type="NCBI Taxonomy" id="2840707"/>
    <lineage>
        <taxon>Bacteria</taxon>
        <taxon>Bacillati</taxon>
        <taxon>Bacillota</taxon>
        <taxon>Clostridia</taxon>
        <taxon>Eubacteriales</taxon>
        <taxon>Oscillospiraceae</taxon>
        <taxon>Oscillospiraceae incertae sedis</taxon>
        <taxon>Candidatus Avoscillospira</taxon>
    </lineage>
</organism>
<dbReference type="PRINTS" id="PR00070">
    <property type="entry name" value="DHFR"/>
</dbReference>
<evidence type="ECO:0000256" key="3">
    <source>
        <dbReference type="ARBA" id="ARBA00012856"/>
    </source>
</evidence>
<name>A0A9D1F830_9FIRM</name>
<dbReference type="EMBL" id="DVJJ01000032">
    <property type="protein sequence ID" value="HIS64078.1"/>
    <property type="molecule type" value="Genomic_DNA"/>
</dbReference>
<dbReference type="SUPFAM" id="SSF53597">
    <property type="entry name" value="Dihydrofolate reductase-like"/>
    <property type="match status" value="1"/>
</dbReference>
<dbReference type="EC" id="1.5.1.3" evidence="3"/>
<keyword evidence="6" id="KW-0560">Oxidoreductase</keyword>
<gene>
    <name evidence="8" type="ORF">IAA83_01740</name>
</gene>
<evidence type="ECO:0000256" key="4">
    <source>
        <dbReference type="ARBA" id="ARBA00022563"/>
    </source>
</evidence>
<dbReference type="PANTHER" id="PTHR48069">
    <property type="entry name" value="DIHYDROFOLATE REDUCTASE"/>
    <property type="match status" value="1"/>
</dbReference>
<comment type="pathway">
    <text evidence="1">Cofactor biosynthesis; tetrahydrofolate biosynthesis; 5,6,7,8-tetrahydrofolate from 7,8-dihydrofolate: step 1/1.</text>
</comment>
<evidence type="ECO:0000259" key="7">
    <source>
        <dbReference type="PROSITE" id="PS51330"/>
    </source>
</evidence>
<dbReference type="Gene3D" id="3.40.430.10">
    <property type="entry name" value="Dihydrofolate Reductase, subunit A"/>
    <property type="match status" value="1"/>
</dbReference>
<dbReference type="GO" id="GO:0046452">
    <property type="term" value="P:dihydrofolate metabolic process"/>
    <property type="evidence" value="ECO:0007669"/>
    <property type="project" value="TreeGrafter"/>
</dbReference>
<dbReference type="InterPro" id="IPR024072">
    <property type="entry name" value="DHFR-like_dom_sf"/>
</dbReference>
<reference evidence="8" key="1">
    <citation type="submission" date="2020-10" db="EMBL/GenBank/DDBJ databases">
        <authorList>
            <person name="Gilroy R."/>
        </authorList>
    </citation>
    <scope>NUCLEOTIDE SEQUENCE</scope>
    <source>
        <strain evidence="8">ChiBcec16-1751</strain>
    </source>
</reference>
<dbReference type="PANTHER" id="PTHR48069:SF3">
    <property type="entry name" value="DIHYDROFOLATE REDUCTASE"/>
    <property type="match status" value="1"/>
</dbReference>
<dbReference type="GO" id="GO:0046655">
    <property type="term" value="P:folic acid metabolic process"/>
    <property type="evidence" value="ECO:0007669"/>
    <property type="project" value="TreeGrafter"/>
</dbReference>
<dbReference type="InterPro" id="IPR001796">
    <property type="entry name" value="DHFR_dom"/>
</dbReference>
<reference evidence="8" key="2">
    <citation type="journal article" date="2021" name="PeerJ">
        <title>Extensive microbial diversity within the chicken gut microbiome revealed by metagenomics and culture.</title>
        <authorList>
            <person name="Gilroy R."/>
            <person name="Ravi A."/>
            <person name="Getino M."/>
            <person name="Pursley I."/>
            <person name="Horton D.L."/>
            <person name="Alikhan N.F."/>
            <person name="Baker D."/>
            <person name="Gharbi K."/>
            <person name="Hall N."/>
            <person name="Watson M."/>
            <person name="Adriaenssens E.M."/>
            <person name="Foster-Nyarko E."/>
            <person name="Jarju S."/>
            <person name="Secka A."/>
            <person name="Antonio M."/>
            <person name="Oren A."/>
            <person name="Chaudhuri R.R."/>
            <person name="La Ragione R."/>
            <person name="Hildebrand F."/>
            <person name="Pallen M.J."/>
        </authorList>
    </citation>
    <scope>NUCLEOTIDE SEQUENCE</scope>
    <source>
        <strain evidence="8">ChiBcec16-1751</strain>
    </source>
</reference>
<sequence length="167" mass="18568">MNCIVNVTENWGIGLENELLVSISADLKRFRQLTTGQTVILGRKTLATFPGGKPLKNRDNLVLSTNAALNIPGAVVCHDLDSLLDRCRTIPQETLWVIGGASVYELLLPYCRTAEVTKTFAAPAADRFFPNLDQLPNWRVVKQSEVFEENGVRFQYVTYENSAPKGL</sequence>
<dbReference type="CDD" id="cd00209">
    <property type="entry name" value="DHFR"/>
    <property type="match status" value="1"/>
</dbReference>
<dbReference type="GO" id="GO:0050661">
    <property type="term" value="F:NADP binding"/>
    <property type="evidence" value="ECO:0007669"/>
    <property type="project" value="InterPro"/>
</dbReference>
<evidence type="ECO:0000256" key="5">
    <source>
        <dbReference type="ARBA" id="ARBA00022857"/>
    </source>
</evidence>
<dbReference type="Pfam" id="PF00186">
    <property type="entry name" value="DHFR_1"/>
    <property type="match status" value="1"/>
</dbReference>
<keyword evidence="5" id="KW-0521">NADP</keyword>
<comment type="caution">
    <text evidence="8">The sequence shown here is derived from an EMBL/GenBank/DDBJ whole genome shotgun (WGS) entry which is preliminary data.</text>
</comment>
<keyword evidence="4" id="KW-0554">One-carbon metabolism</keyword>
<comment type="similarity">
    <text evidence="2">Belongs to the dihydrofolate reductase family.</text>
</comment>
<dbReference type="PROSITE" id="PS51330">
    <property type="entry name" value="DHFR_2"/>
    <property type="match status" value="1"/>
</dbReference>
<dbReference type="GO" id="GO:0004146">
    <property type="term" value="F:dihydrofolate reductase activity"/>
    <property type="evidence" value="ECO:0007669"/>
    <property type="project" value="UniProtKB-EC"/>
</dbReference>
<evidence type="ECO:0000313" key="9">
    <source>
        <dbReference type="Proteomes" id="UP000886741"/>
    </source>
</evidence>
<evidence type="ECO:0000256" key="2">
    <source>
        <dbReference type="ARBA" id="ARBA00009539"/>
    </source>
</evidence>
<proteinExistence type="inferred from homology"/>
<dbReference type="Proteomes" id="UP000886741">
    <property type="component" value="Unassembled WGS sequence"/>
</dbReference>
<evidence type="ECO:0000313" key="8">
    <source>
        <dbReference type="EMBL" id="HIS64078.1"/>
    </source>
</evidence>
<dbReference type="GO" id="GO:0046654">
    <property type="term" value="P:tetrahydrofolate biosynthetic process"/>
    <property type="evidence" value="ECO:0007669"/>
    <property type="project" value="InterPro"/>
</dbReference>
<evidence type="ECO:0000256" key="1">
    <source>
        <dbReference type="ARBA" id="ARBA00004903"/>
    </source>
</evidence>
<feature type="domain" description="DHFR" evidence="7">
    <location>
        <begin position="1"/>
        <end position="161"/>
    </location>
</feature>
<dbReference type="InterPro" id="IPR012259">
    <property type="entry name" value="DHFR"/>
</dbReference>
<dbReference type="AlphaFoldDB" id="A0A9D1F830"/>
<accession>A0A9D1F830</accession>